<dbReference type="InterPro" id="IPR034964">
    <property type="entry name" value="LS"/>
</dbReference>
<feature type="binding site" evidence="7">
    <location>
        <begin position="63"/>
        <end position="65"/>
    </location>
    <ligand>
        <name>5-amino-6-(D-ribitylamino)uracil</name>
        <dbReference type="ChEBI" id="CHEBI:15934"/>
    </ligand>
</feature>
<feature type="binding site" evidence="7">
    <location>
        <position position="120"/>
    </location>
    <ligand>
        <name>5-amino-6-(D-ribitylamino)uracil</name>
        <dbReference type="ChEBI" id="CHEBI:15934"/>
    </ligand>
</feature>
<proteinExistence type="inferred from homology"/>
<feature type="binding site" evidence="7">
    <location>
        <begin position="87"/>
        <end position="89"/>
    </location>
    <ligand>
        <name>5-amino-6-(D-ribitylamino)uracil</name>
        <dbReference type="ChEBI" id="CHEBI:15934"/>
    </ligand>
</feature>
<dbReference type="GO" id="GO:0000906">
    <property type="term" value="F:6,7-dimethyl-8-ribityllumazine synthase activity"/>
    <property type="evidence" value="ECO:0007669"/>
    <property type="project" value="UniProtKB-UniRule"/>
</dbReference>
<feature type="binding site" evidence="7">
    <location>
        <position position="29"/>
    </location>
    <ligand>
        <name>5-amino-6-(D-ribitylamino)uracil</name>
        <dbReference type="ChEBI" id="CHEBI:15934"/>
    </ligand>
</feature>
<evidence type="ECO:0000313" key="9">
    <source>
        <dbReference type="Proteomes" id="UP000319342"/>
    </source>
</evidence>
<evidence type="ECO:0000256" key="7">
    <source>
        <dbReference type="HAMAP-Rule" id="MF_00178"/>
    </source>
</evidence>
<evidence type="ECO:0000313" key="8">
    <source>
        <dbReference type="EMBL" id="QDU85589.1"/>
    </source>
</evidence>
<dbReference type="Gene3D" id="3.40.50.960">
    <property type="entry name" value="Lumazine/riboflavin synthase"/>
    <property type="match status" value="1"/>
</dbReference>
<dbReference type="InterPro" id="IPR002180">
    <property type="entry name" value="LS/RS"/>
</dbReference>
<comment type="pathway">
    <text evidence="1 7">Cofactor biosynthesis; riboflavin biosynthesis; riboflavin from 2-hydroxy-3-oxobutyl phosphate and 5-amino-6-(D-ribitylamino)uracil: step 1/2.</text>
</comment>
<evidence type="ECO:0000256" key="3">
    <source>
        <dbReference type="ARBA" id="ARBA00012664"/>
    </source>
</evidence>
<gene>
    <name evidence="7 8" type="primary">ribH</name>
    <name evidence="8" type="ORF">Pla163_27210</name>
</gene>
<comment type="similarity">
    <text evidence="2 7">Belongs to the DMRL synthase family.</text>
</comment>
<sequence length="184" mass="19647">MAKDPTHTTSTSTERLPQGCRIAVVASTYHGELVDTMKGSARAVLEAAGLDRDDWLEVAVPGAYELPLVARRLALRDDVDAVLCFGLVLRGDTDHDRYISTTVATRLMDAAFEADTPILFGVLTPNNVGQARRRARTEADGGLDKGREVARAAIGVLAALERARTIGRGDKRSGSSKKSGGSKK</sequence>
<dbReference type="PANTHER" id="PTHR21058">
    <property type="entry name" value="6,7-DIMETHYL-8-RIBITYLLUMAZINE SYNTHASE DMRL SYNTHASE LUMAZINE SYNTHASE"/>
    <property type="match status" value="1"/>
</dbReference>
<protein>
    <recommendedName>
        <fullName evidence="3 7">6,7-dimethyl-8-ribityllumazine synthase</fullName>
        <shortName evidence="7">DMRL synthase</shortName>
        <shortName evidence="7">LS</shortName>
        <shortName evidence="7">Lumazine synthase</shortName>
        <ecNumber evidence="3 7">2.5.1.78</ecNumber>
    </recommendedName>
</protein>
<dbReference type="AlphaFoldDB" id="A0A518D2A9"/>
<dbReference type="Proteomes" id="UP000319342">
    <property type="component" value="Chromosome"/>
</dbReference>
<dbReference type="RefSeq" id="WP_145189221.1">
    <property type="nucleotide sequence ID" value="NZ_CP036290.1"/>
</dbReference>
<feature type="binding site" evidence="7">
    <location>
        <position position="134"/>
    </location>
    <ligand>
        <name>(2S)-2-hydroxy-3-oxobutyl phosphate</name>
        <dbReference type="ChEBI" id="CHEBI:58830"/>
    </ligand>
</feature>
<dbReference type="SUPFAM" id="SSF52121">
    <property type="entry name" value="Lumazine synthase"/>
    <property type="match status" value="1"/>
</dbReference>
<evidence type="ECO:0000256" key="2">
    <source>
        <dbReference type="ARBA" id="ARBA00007424"/>
    </source>
</evidence>
<evidence type="ECO:0000256" key="1">
    <source>
        <dbReference type="ARBA" id="ARBA00004917"/>
    </source>
</evidence>
<feature type="binding site" evidence="7">
    <location>
        <begin position="92"/>
        <end position="93"/>
    </location>
    <ligand>
        <name>(2S)-2-hydroxy-3-oxobutyl phosphate</name>
        <dbReference type="ChEBI" id="CHEBI:58830"/>
    </ligand>
</feature>
<dbReference type="NCBIfam" id="TIGR00114">
    <property type="entry name" value="lumazine-synth"/>
    <property type="match status" value="1"/>
</dbReference>
<dbReference type="GO" id="GO:0009349">
    <property type="term" value="C:riboflavin synthase complex"/>
    <property type="evidence" value="ECO:0007669"/>
    <property type="project" value="UniProtKB-UniRule"/>
</dbReference>
<reference evidence="8 9" key="1">
    <citation type="submission" date="2019-02" db="EMBL/GenBank/DDBJ databases">
        <title>Deep-cultivation of Planctomycetes and their phenomic and genomic characterization uncovers novel biology.</title>
        <authorList>
            <person name="Wiegand S."/>
            <person name="Jogler M."/>
            <person name="Boedeker C."/>
            <person name="Pinto D."/>
            <person name="Vollmers J."/>
            <person name="Rivas-Marin E."/>
            <person name="Kohn T."/>
            <person name="Peeters S.H."/>
            <person name="Heuer A."/>
            <person name="Rast P."/>
            <person name="Oberbeckmann S."/>
            <person name="Bunk B."/>
            <person name="Jeske O."/>
            <person name="Meyerdierks A."/>
            <person name="Storesund J.E."/>
            <person name="Kallscheuer N."/>
            <person name="Luecker S."/>
            <person name="Lage O.M."/>
            <person name="Pohl T."/>
            <person name="Merkel B.J."/>
            <person name="Hornburger P."/>
            <person name="Mueller R.-W."/>
            <person name="Bruemmer F."/>
            <person name="Labrenz M."/>
            <person name="Spormann A.M."/>
            <person name="Op den Camp H."/>
            <person name="Overmann J."/>
            <person name="Amann R."/>
            <person name="Jetten M.S.M."/>
            <person name="Mascher T."/>
            <person name="Medema M.H."/>
            <person name="Devos D.P."/>
            <person name="Kaster A.-K."/>
            <person name="Ovreas L."/>
            <person name="Rohde M."/>
            <person name="Galperin M.Y."/>
            <person name="Jogler C."/>
        </authorList>
    </citation>
    <scope>NUCLEOTIDE SEQUENCE [LARGE SCALE GENOMIC DNA]</scope>
    <source>
        <strain evidence="8 9">Pla163</strain>
    </source>
</reference>
<dbReference type="EC" id="2.5.1.78" evidence="3 7"/>
<dbReference type="GO" id="GO:0009231">
    <property type="term" value="P:riboflavin biosynthetic process"/>
    <property type="evidence" value="ECO:0007669"/>
    <property type="project" value="UniProtKB-UniRule"/>
</dbReference>
<comment type="catalytic activity">
    <reaction evidence="6 7">
        <text>(2S)-2-hydroxy-3-oxobutyl phosphate + 5-amino-6-(D-ribitylamino)uracil = 6,7-dimethyl-8-(1-D-ribityl)lumazine + phosphate + 2 H2O + H(+)</text>
        <dbReference type="Rhea" id="RHEA:26152"/>
        <dbReference type="ChEBI" id="CHEBI:15377"/>
        <dbReference type="ChEBI" id="CHEBI:15378"/>
        <dbReference type="ChEBI" id="CHEBI:15934"/>
        <dbReference type="ChEBI" id="CHEBI:43474"/>
        <dbReference type="ChEBI" id="CHEBI:58201"/>
        <dbReference type="ChEBI" id="CHEBI:58830"/>
        <dbReference type="EC" id="2.5.1.78"/>
    </reaction>
</comment>
<name>A0A518D2A9_9BACT</name>
<keyword evidence="4 7" id="KW-0686">Riboflavin biosynthesis</keyword>
<keyword evidence="5 7" id="KW-0808">Transferase</keyword>
<dbReference type="Pfam" id="PF00885">
    <property type="entry name" value="DMRL_synthase"/>
    <property type="match status" value="1"/>
</dbReference>
<dbReference type="UniPathway" id="UPA00275">
    <property type="reaction ID" value="UER00404"/>
</dbReference>
<dbReference type="PANTHER" id="PTHR21058:SF0">
    <property type="entry name" value="6,7-DIMETHYL-8-RIBITYLLUMAZINE SYNTHASE"/>
    <property type="match status" value="1"/>
</dbReference>
<evidence type="ECO:0000256" key="5">
    <source>
        <dbReference type="ARBA" id="ARBA00022679"/>
    </source>
</evidence>
<keyword evidence="9" id="KW-1185">Reference proteome</keyword>
<comment type="function">
    <text evidence="7">Catalyzes the formation of 6,7-dimethyl-8-ribityllumazine by condensation of 5-amino-6-(D-ribitylamino)uracil with 3,4-dihydroxy-2-butanone 4-phosphate. This is the penultimate step in the biosynthesis of riboflavin.</text>
</comment>
<dbReference type="OrthoDB" id="9809709at2"/>
<dbReference type="EMBL" id="CP036290">
    <property type="protein sequence ID" value="QDU85589.1"/>
    <property type="molecule type" value="Genomic_DNA"/>
</dbReference>
<dbReference type="HAMAP" id="MF_00178">
    <property type="entry name" value="Lumazine_synth"/>
    <property type="match status" value="1"/>
</dbReference>
<accession>A0A518D2A9</accession>
<dbReference type="CDD" id="cd09209">
    <property type="entry name" value="Lumazine_synthase-I"/>
    <property type="match status" value="1"/>
</dbReference>
<organism evidence="8 9">
    <name type="scientific">Rohdeia mirabilis</name>
    <dbReference type="NCBI Taxonomy" id="2528008"/>
    <lineage>
        <taxon>Bacteria</taxon>
        <taxon>Pseudomonadati</taxon>
        <taxon>Planctomycetota</taxon>
        <taxon>Planctomycetia</taxon>
        <taxon>Planctomycetia incertae sedis</taxon>
        <taxon>Rohdeia</taxon>
    </lineage>
</organism>
<dbReference type="InterPro" id="IPR036467">
    <property type="entry name" value="LS/RS_sf"/>
</dbReference>
<feature type="active site" description="Proton donor" evidence="7">
    <location>
        <position position="95"/>
    </location>
</feature>
<evidence type="ECO:0000256" key="4">
    <source>
        <dbReference type="ARBA" id="ARBA00022619"/>
    </source>
</evidence>
<evidence type="ECO:0000256" key="6">
    <source>
        <dbReference type="ARBA" id="ARBA00048785"/>
    </source>
</evidence>